<accession>A0A7C3SJ32</accession>
<dbReference type="AlphaFoldDB" id="A0A7C3SJ32"/>
<comment type="caution">
    <text evidence="1">The sequence shown here is derived from an EMBL/GenBank/DDBJ whole genome shotgun (WGS) entry which is preliminary data.</text>
</comment>
<name>A0A7C3SJ32_9BACT</name>
<sequence>MPGKKAAISFLRHYGHLSLVSLGCGAKLNRIDNHLRLLTALRLRYYVGIDCVPDIVWSFPELFSNPADMAALLEAYYRGDPQKFQAAIKVFPGTWVEDLEGIHCAVVVCQRVYPDCRWEDIICSMSPLLVLQEDLHGCERQQLRGRGYVRTWSKIRRYGLRPFRPWPIFPGERNLVLWRRQDFEDEGAELNGRRFLRRLAERFIG</sequence>
<organism evidence="1">
    <name type="scientific">Desulfobacca acetoxidans</name>
    <dbReference type="NCBI Taxonomy" id="60893"/>
    <lineage>
        <taxon>Bacteria</taxon>
        <taxon>Pseudomonadati</taxon>
        <taxon>Thermodesulfobacteriota</taxon>
        <taxon>Desulfobaccia</taxon>
        <taxon>Desulfobaccales</taxon>
        <taxon>Desulfobaccaceae</taxon>
        <taxon>Desulfobacca</taxon>
    </lineage>
</organism>
<evidence type="ECO:0000313" key="1">
    <source>
        <dbReference type="EMBL" id="HGB14882.1"/>
    </source>
</evidence>
<protein>
    <recommendedName>
        <fullName evidence="2">Class I SAM-dependent methyltransferase</fullName>
    </recommendedName>
</protein>
<gene>
    <name evidence="1" type="ORF">ENV62_06580</name>
</gene>
<dbReference type="EMBL" id="DTHB01000045">
    <property type="protein sequence ID" value="HGB14882.1"/>
    <property type="molecule type" value="Genomic_DNA"/>
</dbReference>
<evidence type="ECO:0008006" key="2">
    <source>
        <dbReference type="Google" id="ProtNLM"/>
    </source>
</evidence>
<reference evidence="1" key="1">
    <citation type="journal article" date="2020" name="mSystems">
        <title>Genome- and Community-Level Interaction Insights into Carbon Utilization and Element Cycling Functions of Hydrothermarchaeota in Hydrothermal Sediment.</title>
        <authorList>
            <person name="Zhou Z."/>
            <person name="Liu Y."/>
            <person name="Xu W."/>
            <person name="Pan J."/>
            <person name="Luo Z.H."/>
            <person name="Li M."/>
        </authorList>
    </citation>
    <scope>NUCLEOTIDE SEQUENCE [LARGE SCALE GENOMIC DNA]</scope>
    <source>
        <strain evidence="1">SpSt-776</strain>
    </source>
</reference>
<proteinExistence type="predicted"/>
<dbReference type="PROSITE" id="PS51257">
    <property type="entry name" value="PROKAR_LIPOPROTEIN"/>
    <property type="match status" value="1"/>
</dbReference>